<feature type="chain" id="PRO_5043702942" evidence="2">
    <location>
        <begin position="25"/>
        <end position="99"/>
    </location>
</feature>
<dbReference type="Pfam" id="PF12587">
    <property type="entry name" value="DUF3761"/>
    <property type="match status" value="1"/>
</dbReference>
<feature type="region of interest" description="Disordered" evidence="1">
    <location>
        <begin position="49"/>
        <end position="99"/>
    </location>
</feature>
<organism evidence="3">
    <name type="scientific">Ralstonia solanacearum</name>
    <name type="common">Pseudomonas solanacearum</name>
    <dbReference type="NCBI Taxonomy" id="305"/>
    <lineage>
        <taxon>Bacteria</taxon>
        <taxon>Pseudomonadati</taxon>
        <taxon>Pseudomonadota</taxon>
        <taxon>Betaproteobacteria</taxon>
        <taxon>Burkholderiales</taxon>
        <taxon>Burkholderiaceae</taxon>
        <taxon>Ralstonia</taxon>
        <taxon>Ralstonia solanacearum species complex</taxon>
    </lineage>
</organism>
<evidence type="ECO:0000256" key="2">
    <source>
        <dbReference type="SAM" id="SignalP"/>
    </source>
</evidence>
<gene>
    <name evidence="3" type="ORF">C2L97_07560</name>
</gene>
<dbReference type="EMBL" id="CP026092">
    <property type="protein sequence ID" value="AYB55905.1"/>
    <property type="molecule type" value="Genomic_DNA"/>
</dbReference>
<accession>A0A5H2PMW0</accession>
<reference evidence="3" key="1">
    <citation type="submission" date="2018-01" db="EMBL/GenBank/DDBJ databases">
        <title>Complete Genome Sequence of three strains from Ralstonia solanacearum ecotype Moko sequevar IIA-53 from Brazil.</title>
        <authorList>
            <person name="Silva J.R."/>
            <person name="Albuquerque G.M.R."/>
            <person name="Pais A.K.L."/>
            <person name="Silva A.M.F."/>
            <person name="Boiteux M.E.N.F."/>
            <person name="Souza E.B."/>
            <person name="Mariano R.L.R."/>
        </authorList>
    </citation>
    <scope>NUCLEOTIDE SEQUENCE [LARGE SCALE GENOMIC DNA]</scope>
    <source>
        <strain evidence="3">SFC</strain>
    </source>
</reference>
<dbReference type="InterPro" id="IPR022236">
    <property type="entry name" value="DUF3761"/>
</dbReference>
<dbReference type="RefSeq" id="WP_080687815.1">
    <property type="nucleotide sequence ID" value="NZ_CDLS01000001.1"/>
</dbReference>
<sequence length="99" mass="10579">MKSIPTMAAVVMAVAAMVAQPSFARAPRHPNYRPAPNESALVEHGHYTNRQGHDVHSPAHSKDGSVPNGATAKCRDGSYSFSESHRGTCSRHGGVSGWR</sequence>
<keyword evidence="2" id="KW-0732">Signal</keyword>
<name>A0A5H2PMW0_RALSL</name>
<evidence type="ECO:0000256" key="1">
    <source>
        <dbReference type="SAM" id="MobiDB-lite"/>
    </source>
</evidence>
<feature type="signal peptide" evidence="2">
    <location>
        <begin position="1"/>
        <end position="24"/>
    </location>
</feature>
<feature type="compositionally biased region" description="Basic and acidic residues" evidence="1">
    <location>
        <begin position="49"/>
        <end position="63"/>
    </location>
</feature>
<dbReference type="GeneID" id="61365542"/>
<dbReference type="AlphaFoldDB" id="A0A5H2PMW0"/>
<evidence type="ECO:0000313" key="3">
    <source>
        <dbReference type="EMBL" id="AYB55905.1"/>
    </source>
</evidence>
<proteinExistence type="predicted"/>
<protein>
    <submittedName>
        <fullName evidence="3">DUF3761 domain-containing protein</fullName>
    </submittedName>
</protein>